<dbReference type="Pfam" id="PF02636">
    <property type="entry name" value="Methyltransf_28"/>
    <property type="match status" value="1"/>
</dbReference>
<evidence type="ECO:0000256" key="1">
    <source>
        <dbReference type="ARBA" id="ARBA00004173"/>
    </source>
</evidence>
<evidence type="ECO:0000313" key="10">
    <source>
        <dbReference type="Proteomes" id="UP001054902"/>
    </source>
</evidence>
<comment type="caution">
    <text evidence="9">The sequence shown here is derived from an EMBL/GenBank/DDBJ whole genome shotgun (WGS) entry which is preliminary data.</text>
</comment>
<evidence type="ECO:0000256" key="5">
    <source>
        <dbReference type="ARBA" id="ARBA00022679"/>
    </source>
</evidence>
<evidence type="ECO:0000256" key="6">
    <source>
        <dbReference type="ARBA" id="ARBA00023128"/>
    </source>
</evidence>
<dbReference type="InterPro" id="IPR029063">
    <property type="entry name" value="SAM-dependent_MTases_sf"/>
</dbReference>
<dbReference type="Gene3D" id="3.40.50.12710">
    <property type="match status" value="1"/>
</dbReference>
<keyword evidence="4" id="KW-0489">Methyltransferase</keyword>
<dbReference type="Proteomes" id="UP001054902">
    <property type="component" value="Unassembled WGS sequence"/>
</dbReference>
<dbReference type="PANTHER" id="PTHR12049">
    <property type="entry name" value="PROTEIN ARGININE METHYLTRANSFERASE NDUFAF7, MITOCHONDRIAL"/>
    <property type="match status" value="1"/>
</dbReference>
<reference evidence="9 10" key="1">
    <citation type="journal article" date="2021" name="Sci. Rep.">
        <title>The genome of the diatom Chaetoceros tenuissimus carries an ancient integrated fragment of an extant virus.</title>
        <authorList>
            <person name="Hongo Y."/>
            <person name="Kimura K."/>
            <person name="Takaki Y."/>
            <person name="Yoshida Y."/>
            <person name="Baba S."/>
            <person name="Kobayashi G."/>
            <person name="Nagasaki K."/>
            <person name="Hano T."/>
            <person name="Tomaru Y."/>
        </authorList>
    </citation>
    <scope>NUCLEOTIDE SEQUENCE [LARGE SCALE GENOMIC DNA]</scope>
    <source>
        <strain evidence="9 10">NIES-3715</strain>
    </source>
</reference>
<accession>A0AAD3CM28</accession>
<comment type="subcellular location">
    <subcellularLocation>
        <location evidence="1">Mitochondrion</location>
    </subcellularLocation>
</comment>
<feature type="region of interest" description="Disordered" evidence="8">
    <location>
        <begin position="38"/>
        <end position="60"/>
    </location>
</feature>
<gene>
    <name evidence="9" type="ORF">CTEN210_04923</name>
</gene>
<dbReference type="InterPro" id="IPR003788">
    <property type="entry name" value="NDUFAF7"/>
</dbReference>
<keyword evidence="5" id="KW-0808">Transferase</keyword>
<dbReference type="SUPFAM" id="SSF53335">
    <property type="entry name" value="S-adenosyl-L-methionine-dependent methyltransferases"/>
    <property type="match status" value="1"/>
</dbReference>
<dbReference type="EC" id="2.1.1.320" evidence="3"/>
<comment type="similarity">
    <text evidence="2">Belongs to the NDUFAF7 family.</text>
</comment>
<keyword evidence="10" id="KW-1185">Reference proteome</keyword>
<evidence type="ECO:0000256" key="8">
    <source>
        <dbReference type="SAM" id="MobiDB-lite"/>
    </source>
</evidence>
<protein>
    <recommendedName>
        <fullName evidence="3">type II protein arginine methyltransferase</fullName>
        <ecNumber evidence="3">2.1.1.320</ecNumber>
    </recommendedName>
</protein>
<dbReference type="GO" id="GO:0005739">
    <property type="term" value="C:mitochondrion"/>
    <property type="evidence" value="ECO:0007669"/>
    <property type="project" value="UniProtKB-SubCell"/>
</dbReference>
<dbReference type="GO" id="GO:0032259">
    <property type="term" value="P:methylation"/>
    <property type="evidence" value="ECO:0007669"/>
    <property type="project" value="UniProtKB-KW"/>
</dbReference>
<proteinExistence type="inferred from homology"/>
<dbReference type="GO" id="GO:0032981">
    <property type="term" value="P:mitochondrial respiratory chain complex I assembly"/>
    <property type="evidence" value="ECO:0007669"/>
    <property type="project" value="TreeGrafter"/>
</dbReference>
<evidence type="ECO:0000256" key="4">
    <source>
        <dbReference type="ARBA" id="ARBA00022603"/>
    </source>
</evidence>
<evidence type="ECO:0000256" key="2">
    <source>
        <dbReference type="ARBA" id="ARBA00005891"/>
    </source>
</evidence>
<evidence type="ECO:0000256" key="7">
    <source>
        <dbReference type="ARBA" id="ARBA00048612"/>
    </source>
</evidence>
<evidence type="ECO:0000256" key="3">
    <source>
        <dbReference type="ARBA" id="ARBA00011935"/>
    </source>
</evidence>
<dbReference type="GO" id="GO:0035243">
    <property type="term" value="F:protein-arginine omega-N symmetric methyltransferase activity"/>
    <property type="evidence" value="ECO:0007669"/>
    <property type="project" value="UniProtKB-EC"/>
</dbReference>
<dbReference type="InterPro" id="IPR038375">
    <property type="entry name" value="NDUFAF7_sf"/>
</dbReference>
<evidence type="ECO:0000313" key="9">
    <source>
        <dbReference type="EMBL" id="GFH48446.1"/>
    </source>
</evidence>
<keyword evidence="6" id="KW-0496">Mitochondrion</keyword>
<sequence length="724" mass="80725">MHLKQISIGSCAKILERKQILRTSGCTQHDFFLQTRSFGSRNNRRDQENKARKKKFFSERSGPAFAQPDKGLILPPKGVILEEDSQEHNARIVNSLDNNDSSFQPLMDDGLKQADALRSELMDENLDMNLSKSFSSPSLPDMIDLSSMYDPRIHLPLKPNFADPSKNYEPATLLGEELMKYIGVLGAPITVAEYMKRCLRDERFGYYTNPPSSIDDDFDDDNFDNDGEGRGHRLIGQAGDFTTAPEISQIFGECLTIWLLTQYEAIGKPSKIQLIELGPGRGTLMSDIIRSAKNIKGPGHEFINALSSDGVVGENGTISGVHVVEVSENLRVTQREALQKLQESSDSKFTFIQWKSQDEKMKDMEQIMSKLREKKNSGENVDTETLAKILEEETKRKYETENIEQIATASSTIPVHWHDNLNSVPYKKASESSQSIPTFIIGQEFLDALPVHVFQNSEQGWREHMVDVAVEDDEDDEDKVEVQMRDGTIAKTSTMKSSKNSITDDETKKKPRFRHVLSPGVTPALRNLLHIDDDGKPIGTAEQRKLLDDAPVGTIMEVCPEGLSLIQDVALRIEECRGAALMIDYGNEGSRDTLRAFRKHEQVDVLSSPGTVDLTADVDFSALKNAVNRDLSKTREKMTSSETLASADNLPQAFGPKTQGAFLASMGAVERTIKLIEDDNTTDEQAEDLCAALERLVSEEEMGTRFKVLAIAHKKDGIFPPAGF</sequence>
<dbReference type="EMBL" id="BLLK01000027">
    <property type="protein sequence ID" value="GFH48446.1"/>
    <property type="molecule type" value="Genomic_DNA"/>
</dbReference>
<dbReference type="AlphaFoldDB" id="A0AAD3CM28"/>
<name>A0AAD3CM28_9STRA</name>
<comment type="catalytic activity">
    <reaction evidence="7">
        <text>L-arginyl-[protein] + 2 S-adenosyl-L-methionine = N(omega),N(omega)'-dimethyl-L-arginyl-[protein] + 2 S-adenosyl-L-homocysteine + 2 H(+)</text>
        <dbReference type="Rhea" id="RHEA:48108"/>
        <dbReference type="Rhea" id="RHEA-COMP:10532"/>
        <dbReference type="Rhea" id="RHEA-COMP:11992"/>
        <dbReference type="ChEBI" id="CHEBI:15378"/>
        <dbReference type="ChEBI" id="CHEBI:29965"/>
        <dbReference type="ChEBI" id="CHEBI:57856"/>
        <dbReference type="ChEBI" id="CHEBI:59789"/>
        <dbReference type="ChEBI" id="CHEBI:88221"/>
        <dbReference type="EC" id="2.1.1.320"/>
    </reaction>
</comment>
<organism evidence="9 10">
    <name type="scientific">Chaetoceros tenuissimus</name>
    <dbReference type="NCBI Taxonomy" id="426638"/>
    <lineage>
        <taxon>Eukaryota</taxon>
        <taxon>Sar</taxon>
        <taxon>Stramenopiles</taxon>
        <taxon>Ochrophyta</taxon>
        <taxon>Bacillariophyta</taxon>
        <taxon>Coscinodiscophyceae</taxon>
        <taxon>Chaetocerotophycidae</taxon>
        <taxon>Chaetocerotales</taxon>
        <taxon>Chaetocerotaceae</taxon>
        <taxon>Chaetoceros</taxon>
    </lineage>
</organism>
<dbReference type="PANTHER" id="PTHR12049:SF7">
    <property type="entry name" value="PROTEIN ARGININE METHYLTRANSFERASE NDUFAF7, MITOCHONDRIAL"/>
    <property type="match status" value="1"/>
</dbReference>